<evidence type="ECO:0000313" key="1">
    <source>
        <dbReference type="EMBL" id="MBX67703.1"/>
    </source>
</evidence>
<dbReference type="EMBL" id="GGEC01087219">
    <property type="protein sequence ID" value="MBX67703.1"/>
    <property type="molecule type" value="Transcribed_RNA"/>
</dbReference>
<organism evidence="1">
    <name type="scientific">Rhizophora mucronata</name>
    <name type="common">Asiatic mangrove</name>
    <dbReference type="NCBI Taxonomy" id="61149"/>
    <lineage>
        <taxon>Eukaryota</taxon>
        <taxon>Viridiplantae</taxon>
        <taxon>Streptophyta</taxon>
        <taxon>Embryophyta</taxon>
        <taxon>Tracheophyta</taxon>
        <taxon>Spermatophyta</taxon>
        <taxon>Magnoliopsida</taxon>
        <taxon>eudicotyledons</taxon>
        <taxon>Gunneridae</taxon>
        <taxon>Pentapetalae</taxon>
        <taxon>rosids</taxon>
        <taxon>fabids</taxon>
        <taxon>Malpighiales</taxon>
        <taxon>Rhizophoraceae</taxon>
        <taxon>Rhizophora</taxon>
    </lineage>
</organism>
<protein>
    <submittedName>
        <fullName evidence="1">Uncharacterized protein</fullName>
    </submittedName>
</protein>
<proteinExistence type="predicted"/>
<accession>A0A2P2QL56</accession>
<dbReference type="AlphaFoldDB" id="A0A2P2QL56"/>
<reference evidence="1" key="1">
    <citation type="submission" date="2018-02" db="EMBL/GenBank/DDBJ databases">
        <title>Rhizophora mucronata_Transcriptome.</title>
        <authorList>
            <person name="Meera S.P."/>
            <person name="Sreeshan A."/>
            <person name="Augustine A."/>
        </authorList>
    </citation>
    <scope>NUCLEOTIDE SEQUENCE</scope>
    <source>
        <tissue evidence="1">Leaf</tissue>
    </source>
</reference>
<name>A0A2P2QL56_RHIMU</name>
<sequence>MGLASLESFHYYFVDFVSSFNLMVSLVWQ</sequence>